<dbReference type="Proteomes" id="UP000325255">
    <property type="component" value="Unassembled WGS sequence"/>
</dbReference>
<dbReference type="EMBL" id="VWPK01000016">
    <property type="protein sequence ID" value="KAA5611958.1"/>
    <property type="molecule type" value="Genomic_DNA"/>
</dbReference>
<organism evidence="2 3">
    <name type="scientific">Rhodovastum atsumiense</name>
    <dbReference type="NCBI Taxonomy" id="504468"/>
    <lineage>
        <taxon>Bacteria</taxon>
        <taxon>Pseudomonadati</taxon>
        <taxon>Pseudomonadota</taxon>
        <taxon>Alphaproteobacteria</taxon>
        <taxon>Acetobacterales</taxon>
        <taxon>Acetobacteraceae</taxon>
        <taxon>Rhodovastum</taxon>
    </lineage>
</organism>
<proteinExistence type="predicted"/>
<evidence type="ECO:0000313" key="2">
    <source>
        <dbReference type="EMBL" id="KAA5611958.1"/>
    </source>
</evidence>
<evidence type="ECO:0000313" key="3">
    <source>
        <dbReference type="Proteomes" id="UP000325255"/>
    </source>
</evidence>
<protein>
    <submittedName>
        <fullName evidence="2">SDR family oxidoreductase</fullName>
    </submittedName>
</protein>
<dbReference type="RefSeq" id="WP_150040968.1">
    <property type="nucleotide sequence ID" value="NZ_OW485601.1"/>
</dbReference>
<dbReference type="Pfam" id="PF01370">
    <property type="entry name" value="Epimerase"/>
    <property type="match status" value="1"/>
</dbReference>
<sequence>MKVLLTGHRGYIGSVMVPMLLQAGHDVVGCDSDLYELCTFAAGGTIVPVPTIRKDVRDLEANELAGFDAVIHLAALSNDPLGDLNPDLTYDINYRASVRLARLAKLAGVRRFLLASSCSNYGLAGDEMMTESGALNPVTAYGQSKVWAEKDIAALAGDGFCPIYFRPATAYGLSPRLRFDIVLNNLVAWAVTTGRIFLKSDGSPWRPIVHIEDISRAFIAGLSAPEESVFNEAFNVGQTAHNYRIREIAEVVAEVVPNCHLEVASDAGPDKRSYRVSFDKIARTLPDFQPQWDVRRGAEQLYAAYRNSGLTLEEFEGNRYQRIGHIKMLMAKGTIGADMRRIASVPADPVTAEVAGA</sequence>
<gene>
    <name evidence="2" type="ORF">F1189_11900</name>
</gene>
<keyword evidence="3" id="KW-1185">Reference proteome</keyword>
<dbReference type="InterPro" id="IPR050177">
    <property type="entry name" value="Lipid_A_modif_metabolic_enz"/>
</dbReference>
<evidence type="ECO:0000259" key="1">
    <source>
        <dbReference type="Pfam" id="PF01370"/>
    </source>
</evidence>
<dbReference type="PANTHER" id="PTHR43245:SF23">
    <property type="entry name" value="NAD(P)-BINDING DOMAIN-CONTAINING PROTEIN"/>
    <property type="match status" value="1"/>
</dbReference>
<dbReference type="InterPro" id="IPR036291">
    <property type="entry name" value="NAD(P)-bd_dom_sf"/>
</dbReference>
<name>A0A5M6IWX5_9PROT</name>
<dbReference type="PANTHER" id="PTHR43245">
    <property type="entry name" value="BIFUNCTIONAL POLYMYXIN RESISTANCE PROTEIN ARNA"/>
    <property type="match status" value="1"/>
</dbReference>
<comment type="caution">
    <text evidence="2">The sequence shown here is derived from an EMBL/GenBank/DDBJ whole genome shotgun (WGS) entry which is preliminary data.</text>
</comment>
<reference evidence="2 3" key="1">
    <citation type="submission" date="2019-09" db="EMBL/GenBank/DDBJ databases">
        <title>Genome sequence of Rhodovastum atsumiense, a diverse member of the Acetobacteraceae family of non-sulfur purple photosynthetic bacteria.</title>
        <authorList>
            <person name="Meyer T."/>
            <person name="Kyndt J."/>
        </authorList>
    </citation>
    <scope>NUCLEOTIDE SEQUENCE [LARGE SCALE GENOMIC DNA]</scope>
    <source>
        <strain evidence="2 3">DSM 21279</strain>
    </source>
</reference>
<dbReference type="InterPro" id="IPR001509">
    <property type="entry name" value="Epimerase_deHydtase"/>
</dbReference>
<feature type="domain" description="NAD-dependent epimerase/dehydratase" evidence="1">
    <location>
        <begin position="3"/>
        <end position="237"/>
    </location>
</feature>
<dbReference type="CDD" id="cd08946">
    <property type="entry name" value="SDR_e"/>
    <property type="match status" value="1"/>
</dbReference>
<dbReference type="Gene3D" id="3.40.50.720">
    <property type="entry name" value="NAD(P)-binding Rossmann-like Domain"/>
    <property type="match status" value="1"/>
</dbReference>
<dbReference type="OrthoDB" id="9795501at2"/>
<accession>A0A5M6IWX5</accession>
<dbReference type="SUPFAM" id="SSF51735">
    <property type="entry name" value="NAD(P)-binding Rossmann-fold domains"/>
    <property type="match status" value="1"/>
</dbReference>
<dbReference type="AlphaFoldDB" id="A0A5M6IWX5"/>